<gene>
    <name evidence="1" type="ORF">NSA17_08230</name>
</gene>
<evidence type="ECO:0000313" key="1">
    <source>
        <dbReference type="EMBL" id="MCR1915416.1"/>
    </source>
</evidence>
<comment type="caution">
    <text evidence="1">The sequence shown here is derived from an EMBL/GenBank/DDBJ whole genome shotgun (WGS) entry which is preliminary data.</text>
</comment>
<protein>
    <submittedName>
        <fullName evidence="1">Uncharacterized protein</fullName>
    </submittedName>
</protein>
<name>A0AAW5M2G1_LACJH</name>
<accession>A0AAW5M2G1</accession>
<reference evidence="1" key="1">
    <citation type="submission" date="2022-07" db="EMBL/GenBank/DDBJ databases">
        <title>Enhanced cultured diversity of the mouse gut microbiota enables custom-made synthetic communities.</title>
        <authorList>
            <person name="Afrizal A."/>
        </authorList>
    </citation>
    <scope>NUCLEOTIDE SEQUENCE</scope>
    <source>
        <strain evidence="1">DSM 100219</strain>
    </source>
</reference>
<dbReference type="Proteomes" id="UP001206357">
    <property type="component" value="Unassembled WGS sequence"/>
</dbReference>
<dbReference type="AlphaFoldDB" id="A0AAW5M2G1"/>
<dbReference type="RefSeq" id="WP_257579203.1">
    <property type="nucleotide sequence ID" value="NZ_JANKAU010000010.1"/>
</dbReference>
<dbReference type="EMBL" id="JANKAU010000010">
    <property type="protein sequence ID" value="MCR1915416.1"/>
    <property type="molecule type" value="Genomic_DNA"/>
</dbReference>
<proteinExistence type="predicted"/>
<evidence type="ECO:0000313" key="2">
    <source>
        <dbReference type="Proteomes" id="UP001206357"/>
    </source>
</evidence>
<sequence length="353" mass="41761">MSSISEKNSSYLTAEEREQYLSELTENQQAILQKYKRYKINSALFTQLNQKGAFWKIIRQDVYPLYDVHNPKKSPLICACGKHVKFLYTCESSSGSKKKFGRNHLEQEAQIPLNVIKQVTHINHQIDRGTDMIISKYHNGVRFPLSKYAFLKRKHLLSQLSPKKIELFEAFRVTNLPLYDHDKKILDSLFADEQDRISKEKIRQEKLQQDKIQQRLRIKEEKEQQRKQENLKKKRNYFFNSLKTTFDEIFKGNEDLIEGYGLNRNDIVLQLVIYYMFNRGKCIHGSCITLPWQINEEVKMLIQGSYFIRDLIFKNDPHIILKLAIPQCTTKILKIFLTHQVIIPNKNGELIYK</sequence>
<organism evidence="1 2">
    <name type="scientific">Lactobacillus johnsonii</name>
    <dbReference type="NCBI Taxonomy" id="33959"/>
    <lineage>
        <taxon>Bacteria</taxon>
        <taxon>Bacillati</taxon>
        <taxon>Bacillota</taxon>
        <taxon>Bacilli</taxon>
        <taxon>Lactobacillales</taxon>
        <taxon>Lactobacillaceae</taxon>
        <taxon>Lactobacillus</taxon>
    </lineage>
</organism>